<gene>
    <name evidence="1" type="ORF">VroAM7_46600</name>
</gene>
<dbReference type="InterPro" id="IPR013398">
    <property type="entry name" value="CRISPR-assoc_prot_Csy2"/>
</dbReference>
<proteinExistence type="predicted"/>
<sequence>MESLKESLQSRPDDLNVELKRAFRPLTPHINIDGKELDALTVLVNLTDKTANQKNLLDRAKCKEKLRDEKWWHFCLNTIEYIQSHNLKFPDIRSGGVIRASTLGSLPEHLLSSSKLPQHFWAYSHDPKYVNKSAFLTSEFCWEGVISCLAIFLQDESHILWTKLLELGCYKKTQKAVLKKLRSFDAQKIDVALTGNYLTQLSLPNDEGSYVSFSPVASQSMQSHCYQTLSQNYQYSVTTRFSRITSMGVLPMTCGGAFRMFRSVPNFSQTPHCNLSNNERWLTKESIQSLKDYTHLNKRLITDNQKQAYRKSATDNIRKMIRAWLSHQNSEIDADTLTEYLNYDLSQMRTTKRFAYLPKLTRLLHSLLKQELKDPLFEPNNDSCNSKTGAFLLLPNIRVSGASALSSSMTVGIPSLTAFYGYVHSFECHLKESNSAAEIESFAVCIHQFHLDKRGLTKEFVEKANGTISPPSTHDDWQCDFTFSLVLKFSHQPNIPDDSIIKVLPKRLARGTAKISIADFHNIQSFDSLTSAIEHVPIQKGKWLSLYKSHLNSFDDLISSVREKRWLTPSCVGFHLLEKPSEKRGSLRGYKHAFSEPIIGLINPIVFGNKTDSNEILWRYKYHTDYISIQTEA</sequence>
<dbReference type="Proteomes" id="UP000315115">
    <property type="component" value="Chromosome 2"/>
</dbReference>
<reference evidence="2" key="1">
    <citation type="submission" date="2019-07" db="EMBL/GenBank/DDBJ databases">
        <title>Complete Genome Sequences of Vibrion rotiferianus strain AM7.</title>
        <authorList>
            <person name="Miyazaki K."/>
            <person name="Wiseschart A."/>
            <person name="Pootanakit K."/>
            <person name="Ishimori K."/>
            <person name="Kitahara K."/>
        </authorList>
    </citation>
    <scope>NUCLEOTIDE SEQUENCE [LARGE SCALE GENOMIC DNA]</scope>
    <source>
        <strain evidence="2">AM7</strain>
    </source>
</reference>
<organism evidence="1 2">
    <name type="scientific">Vibrio rotiferianus</name>
    <dbReference type="NCBI Taxonomy" id="190895"/>
    <lineage>
        <taxon>Bacteria</taxon>
        <taxon>Pseudomonadati</taxon>
        <taxon>Pseudomonadota</taxon>
        <taxon>Gammaproteobacteria</taxon>
        <taxon>Vibrionales</taxon>
        <taxon>Vibrionaceae</taxon>
        <taxon>Vibrio</taxon>
    </lineage>
</organism>
<dbReference type="AlphaFoldDB" id="A0A510IEQ3"/>
<dbReference type="RefSeq" id="WP_031429602.1">
    <property type="nucleotide sequence ID" value="NZ_AP019799.1"/>
</dbReference>
<evidence type="ECO:0000313" key="2">
    <source>
        <dbReference type="Proteomes" id="UP000315115"/>
    </source>
</evidence>
<accession>A0A510IEQ3</accession>
<name>A0A510IEQ3_9VIBR</name>
<protein>
    <recommendedName>
        <fullName evidence="3">CRISPR-associated protein Csy2</fullName>
    </recommendedName>
</protein>
<dbReference type="Pfam" id="PF09614">
    <property type="entry name" value="Cas_Csy2"/>
    <property type="match status" value="1"/>
</dbReference>
<evidence type="ECO:0008006" key="3">
    <source>
        <dbReference type="Google" id="ProtNLM"/>
    </source>
</evidence>
<evidence type="ECO:0000313" key="1">
    <source>
        <dbReference type="EMBL" id="BBL92007.1"/>
    </source>
</evidence>
<dbReference type="EMBL" id="AP019799">
    <property type="protein sequence ID" value="BBL92007.1"/>
    <property type="molecule type" value="Genomic_DNA"/>
</dbReference>